<dbReference type="PATRIC" id="fig|479893.3.peg.364"/>
<dbReference type="EMBL" id="LHCF01000007">
    <property type="protein sequence ID" value="KOR75448.1"/>
    <property type="molecule type" value="Genomic_DNA"/>
</dbReference>
<dbReference type="InterPro" id="IPR020058">
    <property type="entry name" value="Glu/Gln-tRNA-synth_Ib_cat-dom"/>
</dbReference>
<proteinExistence type="inferred from homology"/>
<dbReference type="InterPro" id="IPR020059">
    <property type="entry name" value="Glu/Gln-tRNA-synth_Ib_codon-bd"/>
</dbReference>
<sequence>MFQESNFIKTVMQKDLDEKKYKEIITRFPPEPNGFLHLGHARAIIINFELAKFFQGKTYLRYDDTNPSKENQIYVDAILEDIKWLGYEPDQIFYASDYFDIIEEKAILLIKKGKAFVDDLTMEQLKEYRGDLKQPGKNSPYRDRTVEENLHLFQQMKHGVFKDGEKVLRAKIDMASPNMNLRDPVLYRILDAYTLKKKRYYIFPAYDFAHPLEDAIEGITHSLCSLEFEDHRPLYDWIIKETEMKNTPKQIEFGRLNITQTFLSKRNLKFLVDSQLVQGWNDPRMPTLKGVKKRGYTPEAIKKFILEIGLSKNNTHIDKNMLDSCLREDLQKKAKKAMAVVEPLKVTITNYPDNQIEYNEIPFHEDLSFGSRKMAFSKHIYIEKNDFQLTKLNKKSKKLFLNGEVRLLHFYFVKAYDVIRNEKGEIIEVLATYDPQTKSGSGFNERKPNGTIHFVEKLTAQKALFNFYEPLFNSENPNPLNLSADFNHHSWLKKEVFIEGSLNLEQNHEPIQFVRRGYFNIDHQPDNLANFNEIIPLKKNYK</sequence>
<evidence type="ECO:0000256" key="10">
    <source>
        <dbReference type="RuleBase" id="RU363037"/>
    </source>
</evidence>
<dbReference type="GO" id="GO:0006425">
    <property type="term" value="P:glutaminyl-tRNA aminoacylation"/>
    <property type="evidence" value="ECO:0007669"/>
    <property type="project" value="UniProtKB-UniRule"/>
</dbReference>
<keyword evidence="5 10" id="KW-0067">ATP-binding</keyword>
<evidence type="ECO:0000256" key="6">
    <source>
        <dbReference type="ARBA" id="ARBA00022917"/>
    </source>
</evidence>
<evidence type="ECO:0000256" key="7">
    <source>
        <dbReference type="ARBA" id="ARBA00023146"/>
    </source>
</evidence>
<accession>A0A0M1MZX1</accession>
<dbReference type="GO" id="GO:0005829">
    <property type="term" value="C:cytosol"/>
    <property type="evidence" value="ECO:0007669"/>
    <property type="project" value="TreeGrafter"/>
</dbReference>
<dbReference type="PROSITE" id="PS00178">
    <property type="entry name" value="AA_TRNA_LIGASE_I"/>
    <property type="match status" value="1"/>
</dbReference>
<dbReference type="InterPro" id="IPR050132">
    <property type="entry name" value="Gln/Glu-tRNA_Ligase"/>
</dbReference>
<evidence type="ECO:0000256" key="2">
    <source>
        <dbReference type="ARBA" id="ARBA00022490"/>
    </source>
</evidence>
<evidence type="ECO:0000259" key="13">
    <source>
        <dbReference type="Pfam" id="PF20974"/>
    </source>
</evidence>
<name>A0A0M1MZX1_9MOLU</name>
<dbReference type="Pfam" id="PF03950">
    <property type="entry name" value="tRNA-synt_1c_C"/>
    <property type="match status" value="1"/>
</dbReference>
<dbReference type="InterPro" id="IPR014729">
    <property type="entry name" value="Rossmann-like_a/b/a_fold"/>
</dbReference>
<reference evidence="15" key="1">
    <citation type="submission" date="2015-05" db="EMBL/GenBank/DDBJ databases">
        <title>Draft genome sequence of 'Candidatus Phytoplasma Pruni' strain CX, a plant pathogenic bacterium.</title>
        <authorList>
            <person name="Lee I.-M."/>
            <person name="Bottner-Parker K.D."/>
            <person name="Shao J."/>
            <person name="Gundersen-Rindal D.E."/>
            <person name="Zhao Y."/>
            <person name="Davis R.E."/>
        </authorList>
    </citation>
    <scope>NUCLEOTIDE SEQUENCE [LARGE SCALE GENOMIC DNA]</scope>
    <source>
        <strain evidence="15">CX</strain>
    </source>
</reference>
<feature type="domain" description="tRNA synthetases class I (E and Q) anti-codon binding" evidence="13">
    <location>
        <begin position="451"/>
        <end position="522"/>
    </location>
</feature>
<dbReference type="SUPFAM" id="SSF50715">
    <property type="entry name" value="Ribosomal protein L25-like"/>
    <property type="match status" value="1"/>
</dbReference>
<keyword evidence="7 10" id="KW-0030">Aminoacyl-tRNA synthetase</keyword>
<evidence type="ECO:0000256" key="9">
    <source>
        <dbReference type="NCBIfam" id="TIGR00440"/>
    </source>
</evidence>
<dbReference type="PRINTS" id="PR00987">
    <property type="entry name" value="TRNASYNTHGLU"/>
</dbReference>
<evidence type="ECO:0000256" key="3">
    <source>
        <dbReference type="ARBA" id="ARBA00022598"/>
    </source>
</evidence>
<comment type="similarity">
    <text evidence="10">Belongs to the class-I aminoacyl-tRNA synthetase family.</text>
</comment>
<comment type="caution">
    <text evidence="14">The sequence shown here is derived from an EMBL/GenBank/DDBJ whole genome shotgun (WGS) entry which is preliminary data.</text>
</comment>
<dbReference type="InterPro" id="IPR020056">
    <property type="entry name" value="Rbsml_bL25/Gln-tRNA_synth_N"/>
</dbReference>
<dbReference type="RefSeq" id="WP_053521468.1">
    <property type="nucleotide sequence ID" value="NZ_LHCF01000007.1"/>
</dbReference>
<evidence type="ECO:0000256" key="1">
    <source>
        <dbReference type="ARBA" id="ARBA00012836"/>
    </source>
</evidence>
<gene>
    <name evidence="14" type="primary">glnS</name>
    <name evidence="14" type="ORF">CPX_001571</name>
</gene>
<evidence type="ECO:0000259" key="12">
    <source>
        <dbReference type="Pfam" id="PF03950"/>
    </source>
</evidence>
<dbReference type="Gene3D" id="3.40.50.620">
    <property type="entry name" value="HUPs"/>
    <property type="match status" value="1"/>
</dbReference>
<dbReference type="Pfam" id="PF00749">
    <property type="entry name" value="tRNA-synt_1c"/>
    <property type="match status" value="1"/>
</dbReference>
<dbReference type="InterPro" id="IPR049437">
    <property type="entry name" value="tRNA-synt_1c_C2"/>
</dbReference>
<feature type="domain" description="Glutamyl/glutaminyl-tRNA synthetase class Ib anti-codon binding" evidence="12">
    <location>
        <begin position="334"/>
        <end position="434"/>
    </location>
</feature>
<evidence type="ECO:0000313" key="14">
    <source>
        <dbReference type="EMBL" id="KOR75448.1"/>
    </source>
</evidence>
<keyword evidence="6 10" id="KW-0648">Protein biosynthesis</keyword>
<dbReference type="NCBIfam" id="TIGR00440">
    <property type="entry name" value="glnS"/>
    <property type="match status" value="1"/>
</dbReference>
<dbReference type="PANTHER" id="PTHR43097:SF5">
    <property type="entry name" value="GLUTAMATE--TRNA LIGASE"/>
    <property type="match status" value="1"/>
</dbReference>
<dbReference type="AlphaFoldDB" id="A0A0M1MZX1"/>
<dbReference type="EC" id="6.1.1.18" evidence="1 9"/>
<organism evidence="14 15">
    <name type="scientific">Candidatus Phytoplasma pruni</name>
    <dbReference type="NCBI Taxonomy" id="479893"/>
    <lineage>
        <taxon>Bacteria</taxon>
        <taxon>Bacillati</taxon>
        <taxon>Mycoplasmatota</taxon>
        <taxon>Mollicutes</taxon>
        <taxon>Acholeplasmatales</taxon>
        <taxon>Acholeplasmataceae</taxon>
        <taxon>Candidatus Phytoplasma</taxon>
        <taxon>16SrIII (X-disease group)</taxon>
    </lineage>
</organism>
<dbReference type="GO" id="GO:0005524">
    <property type="term" value="F:ATP binding"/>
    <property type="evidence" value="ECO:0007669"/>
    <property type="project" value="UniProtKB-KW"/>
</dbReference>
<dbReference type="InterPro" id="IPR004514">
    <property type="entry name" value="Gln-tRNA-synth"/>
</dbReference>
<dbReference type="Proteomes" id="UP000037386">
    <property type="component" value="Unassembled WGS sequence"/>
</dbReference>
<dbReference type="FunFam" id="3.40.50.620:FF:000037">
    <property type="entry name" value="Glutamine--tRNA ligase cytoplasmic"/>
    <property type="match status" value="1"/>
</dbReference>
<comment type="catalytic activity">
    <reaction evidence="8">
        <text>tRNA(Gln) + L-glutamine + ATP = L-glutaminyl-tRNA(Gln) + AMP + diphosphate</text>
        <dbReference type="Rhea" id="RHEA:20121"/>
        <dbReference type="Rhea" id="RHEA-COMP:9662"/>
        <dbReference type="Rhea" id="RHEA-COMP:9681"/>
        <dbReference type="ChEBI" id="CHEBI:30616"/>
        <dbReference type="ChEBI" id="CHEBI:33019"/>
        <dbReference type="ChEBI" id="CHEBI:58359"/>
        <dbReference type="ChEBI" id="CHEBI:78442"/>
        <dbReference type="ChEBI" id="CHEBI:78521"/>
        <dbReference type="ChEBI" id="CHEBI:456215"/>
        <dbReference type="EC" id="6.1.1.18"/>
    </reaction>
</comment>
<feature type="domain" description="Glutamyl/glutaminyl-tRNA synthetase class Ib catalytic" evidence="11">
    <location>
        <begin position="24"/>
        <end position="331"/>
    </location>
</feature>
<dbReference type="FunFam" id="1.10.1160.10:FF:000001">
    <property type="entry name" value="Glutamine--tRNA ligase"/>
    <property type="match status" value="1"/>
</dbReference>
<dbReference type="OrthoDB" id="9801560at2"/>
<dbReference type="InterPro" id="IPR001412">
    <property type="entry name" value="aa-tRNA-synth_I_CS"/>
</dbReference>
<dbReference type="FunFam" id="3.90.800.10:FF:000001">
    <property type="entry name" value="Glutamine--tRNA ligase"/>
    <property type="match status" value="1"/>
</dbReference>
<dbReference type="InterPro" id="IPR000924">
    <property type="entry name" value="Glu/Gln-tRNA-synth"/>
</dbReference>
<dbReference type="Pfam" id="PF20974">
    <property type="entry name" value="tRNA-synt_1c_C2"/>
    <property type="match status" value="1"/>
</dbReference>
<keyword evidence="4 10" id="KW-0547">Nucleotide-binding</keyword>
<evidence type="ECO:0000256" key="8">
    <source>
        <dbReference type="ARBA" id="ARBA00048270"/>
    </source>
</evidence>
<keyword evidence="3 10" id="KW-0436">Ligase</keyword>
<evidence type="ECO:0000313" key="15">
    <source>
        <dbReference type="Proteomes" id="UP000037386"/>
    </source>
</evidence>
<keyword evidence="2" id="KW-0963">Cytoplasm</keyword>
<dbReference type="GO" id="GO:0004819">
    <property type="term" value="F:glutamine-tRNA ligase activity"/>
    <property type="evidence" value="ECO:0007669"/>
    <property type="project" value="UniProtKB-UniRule"/>
</dbReference>
<evidence type="ECO:0000259" key="11">
    <source>
        <dbReference type="Pfam" id="PF00749"/>
    </source>
</evidence>
<dbReference type="Gene3D" id="2.40.240.10">
    <property type="entry name" value="Ribosomal Protein L25, Chain P"/>
    <property type="match status" value="2"/>
</dbReference>
<dbReference type="PANTHER" id="PTHR43097">
    <property type="entry name" value="GLUTAMINE-TRNA LIGASE"/>
    <property type="match status" value="1"/>
</dbReference>
<evidence type="ECO:0000256" key="4">
    <source>
        <dbReference type="ARBA" id="ARBA00022741"/>
    </source>
</evidence>
<protein>
    <recommendedName>
        <fullName evidence="1 9">Glutamine--tRNA ligase</fullName>
        <ecNumber evidence="1 9">6.1.1.18</ecNumber>
    </recommendedName>
</protein>
<dbReference type="STRING" id="479893.CPX_001571"/>
<evidence type="ECO:0000256" key="5">
    <source>
        <dbReference type="ARBA" id="ARBA00022840"/>
    </source>
</evidence>
<dbReference type="SUPFAM" id="SSF52374">
    <property type="entry name" value="Nucleotidylyl transferase"/>
    <property type="match status" value="1"/>
</dbReference>
<dbReference type="InterPro" id="IPR011035">
    <property type="entry name" value="Ribosomal_bL25/Gln-tRNA_synth"/>
</dbReference>